<accession>A0A291LH61</accession>
<protein>
    <submittedName>
        <fullName evidence="1">Uncharacterized protein</fullName>
    </submittedName>
</protein>
<organism evidence="1 2">
    <name type="scientific">Streptomyces phage Amethyst</name>
    <dbReference type="NCBI Taxonomy" id="2041205"/>
    <lineage>
        <taxon>Viruses</taxon>
        <taxon>Duplodnaviria</taxon>
        <taxon>Heunggongvirae</taxon>
        <taxon>Uroviricota</taxon>
        <taxon>Caudoviricetes</taxon>
        <taxon>Arquatrovirinae</taxon>
        <taxon>Omarvirus</taxon>
        <taxon>Omarvirus amethyst</taxon>
    </lineage>
</organism>
<name>A0A291LH61_9CAUD</name>
<keyword evidence="2" id="KW-1185">Reference proteome</keyword>
<reference evidence="1 2" key="1">
    <citation type="submission" date="2017-08" db="EMBL/GenBank/DDBJ databases">
        <authorList>
            <person name="Spangler E.H."/>
            <person name="Amajor V.O."/>
            <person name="Gomez X.D."/>
            <person name="Bhuiyan S."/>
            <person name="Layton S.R."/>
            <person name="Kim T."/>
            <person name="Hughes L.E."/>
            <person name="Garlena R.A."/>
            <person name="Russell D.A."/>
            <person name="Pope W.H."/>
            <person name="Jacobs-Sera D."/>
            <person name="Hendrix R.W."/>
            <person name="Hatfull G.F."/>
        </authorList>
    </citation>
    <scope>NUCLEOTIDE SEQUENCE [LARGE SCALE GENOMIC DNA]</scope>
</reference>
<sequence length="97" mass="10875">MSTTTDALKNLELAIRQQVSKEGHEKVSEDRITLLLIRQRVAEYQLAETERQGYLDQLVEDGEYEGTYAYDSQLSENETAAAGNLSSLLAELVELLP</sequence>
<dbReference type="Proteomes" id="UP000228562">
    <property type="component" value="Segment"/>
</dbReference>
<evidence type="ECO:0000313" key="1">
    <source>
        <dbReference type="EMBL" id="ATI18681.1"/>
    </source>
</evidence>
<dbReference type="EMBL" id="MF766044">
    <property type="protein sequence ID" value="ATI18681.1"/>
    <property type="molecule type" value="Genomic_DNA"/>
</dbReference>
<evidence type="ECO:0000313" key="2">
    <source>
        <dbReference type="Proteomes" id="UP000228562"/>
    </source>
</evidence>
<gene>
    <name evidence="1" type="ORF">SEA_AMETHYST_60</name>
</gene>
<proteinExistence type="predicted"/>